<dbReference type="GO" id="GO:0016020">
    <property type="term" value="C:membrane"/>
    <property type="evidence" value="ECO:0007669"/>
    <property type="project" value="UniProtKB-SubCell"/>
</dbReference>
<feature type="domain" description="TM2" evidence="10">
    <location>
        <begin position="101"/>
        <end position="149"/>
    </location>
</feature>
<name>A0A226E1I4_FOLCA</name>
<comment type="caution">
    <text evidence="11">The sequence shown here is derived from an EMBL/GenBank/DDBJ whole genome shotgun (WGS) entry which is preliminary data.</text>
</comment>
<evidence type="ECO:0000256" key="9">
    <source>
        <dbReference type="SAM" id="SignalP"/>
    </source>
</evidence>
<dbReference type="EMBL" id="LNIX01000008">
    <property type="protein sequence ID" value="OXA51319.1"/>
    <property type="molecule type" value="Genomic_DNA"/>
</dbReference>
<dbReference type="PANTHER" id="PTHR21016:SF1">
    <property type="entry name" value="TM2 DOMAIN-CONTAINING PROTEIN 1"/>
    <property type="match status" value="1"/>
</dbReference>
<keyword evidence="5 8" id="KW-1133">Transmembrane helix</keyword>
<dbReference type="AlphaFoldDB" id="A0A226E1I4"/>
<comment type="similarity">
    <text evidence="2">Belongs to the TM2 family.</text>
</comment>
<dbReference type="InterPro" id="IPR007829">
    <property type="entry name" value="TM2"/>
</dbReference>
<dbReference type="InterPro" id="IPR050932">
    <property type="entry name" value="TM2D1-3-like"/>
</dbReference>
<protein>
    <submittedName>
        <fullName evidence="11">TM2 domain-containing protein 1</fullName>
    </submittedName>
</protein>
<evidence type="ECO:0000313" key="12">
    <source>
        <dbReference type="Proteomes" id="UP000198287"/>
    </source>
</evidence>
<gene>
    <name evidence="11" type="ORF">Fcan01_14574</name>
</gene>
<dbReference type="STRING" id="158441.A0A226E1I4"/>
<evidence type="ECO:0000256" key="2">
    <source>
        <dbReference type="ARBA" id="ARBA00008284"/>
    </source>
</evidence>
<keyword evidence="7" id="KW-0325">Glycoprotein</keyword>
<feature type="chain" id="PRO_5013144248" evidence="9">
    <location>
        <begin position="23"/>
        <end position="192"/>
    </location>
</feature>
<organism evidence="11 12">
    <name type="scientific">Folsomia candida</name>
    <name type="common">Springtail</name>
    <dbReference type="NCBI Taxonomy" id="158441"/>
    <lineage>
        <taxon>Eukaryota</taxon>
        <taxon>Metazoa</taxon>
        <taxon>Ecdysozoa</taxon>
        <taxon>Arthropoda</taxon>
        <taxon>Hexapoda</taxon>
        <taxon>Collembola</taxon>
        <taxon>Entomobryomorpha</taxon>
        <taxon>Isotomoidea</taxon>
        <taxon>Isotomidae</taxon>
        <taxon>Proisotominae</taxon>
        <taxon>Folsomia</taxon>
    </lineage>
</organism>
<evidence type="ECO:0000256" key="7">
    <source>
        <dbReference type="ARBA" id="ARBA00023180"/>
    </source>
</evidence>
<evidence type="ECO:0000256" key="4">
    <source>
        <dbReference type="ARBA" id="ARBA00022729"/>
    </source>
</evidence>
<dbReference type="Pfam" id="PF05154">
    <property type="entry name" value="TM2"/>
    <property type="match status" value="1"/>
</dbReference>
<evidence type="ECO:0000256" key="3">
    <source>
        <dbReference type="ARBA" id="ARBA00022692"/>
    </source>
</evidence>
<keyword evidence="3 8" id="KW-0812">Transmembrane</keyword>
<dbReference type="OrthoDB" id="5804096at2759"/>
<evidence type="ECO:0000256" key="6">
    <source>
        <dbReference type="ARBA" id="ARBA00023136"/>
    </source>
</evidence>
<sequence length="192" mass="21713">MYIQSLVWGTMALLIFLPPNLGQDSSSEERDFTNLIEVDCSKLRMGQFRCNETIDPATQQLKDCTRDNIAKVTCEAAEGLRCAESNSRYFLKNFPCKWTNGYKYDVALLLSVFFGFLGADRFYLGHVGMGALKCCTLGFFFIGHLIDIILIATQYTTPIDGSHYVVGYYGPSVESIRADNLTYVVKRPDWYS</sequence>
<evidence type="ECO:0000313" key="11">
    <source>
        <dbReference type="EMBL" id="OXA51319.1"/>
    </source>
</evidence>
<dbReference type="Proteomes" id="UP000198287">
    <property type="component" value="Unassembled WGS sequence"/>
</dbReference>
<feature type="signal peptide" evidence="9">
    <location>
        <begin position="1"/>
        <end position="22"/>
    </location>
</feature>
<reference evidence="11 12" key="1">
    <citation type="submission" date="2015-12" db="EMBL/GenBank/DDBJ databases">
        <title>The genome of Folsomia candida.</title>
        <authorList>
            <person name="Faddeeva A."/>
            <person name="Derks M.F."/>
            <person name="Anvar Y."/>
            <person name="Smit S."/>
            <person name="Van Straalen N."/>
            <person name="Roelofs D."/>
        </authorList>
    </citation>
    <scope>NUCLEOTIDE SEQUENCE [LARGE SCALE GENOMIC DNA]</scope>
    <source>
        <strain evidence="11 12">VU population</strain>
        <tissue evidence="11">Whole body</tissue>
    </source>
</reference>
<evidence type="ECO:0000259" key="10">
    <source>
        <dbReference type="Pfam" id="PF05154"/>
    </source>
</evidence>
<keyword evidence="4 9" id="KW-0732">Signal</keyword>
<feature type="transmembrane region" description="Helical" evidence="8">
    <location>
        <begin position="136"/>
        <end position="155"/>
    </location>
</feature>
<keyword evidence="12" id="KW-1185">Reference proteome</keyword>
<evidence type="ECO:0000256" key="5">
    <source>
        <dbReference type="ARBA" id="ARBA00022989"/>
    </source>
</evidence>
<evidence type="ECO:0000256" key="8">
    <source>
        <dbReference type="SAM" id="Phobius"/>
    </source>
</evidence>
<dbReference type="PANTHER" id="PTHR21016">
    <property type="entry name" value="BETA-AMYLOID BINDING PROTEIN-RELATED"/>
    <property type="match status" value="1"/>
</dbReference>
<keyword evidence="6 8" id="KW-0472">Membrane</keyword>
<comment type="subcellular location">
    <subcellularLocation>
        <location evidence="1">Membrane</location>
        <topology evidence="1">Multi-pass membrane protein</topology>
    </subcellularLocation>
</comment>
<proteinExistence type="inferred from homology"/>
<evidence type="ECO:0000256" key="1">
    <source>
        <dbReference type="ARBA" id="ARBA00004141"/>
    </source>
</evidence>
<feature type="transmembrane region" description="Helical" evidence="8">
    <location>
        <begin position="106"/>
        <end position="124"/>
    </location>
</feature>
<accession>A0A226E1I4</accession>
<dbReference type="OMA" id="ETFRKPH"/>